<evidence type="ECO:0000313" key="4">
    <source>
        <dbReference type="Proteomes" id="UP000076502"/>
    </source>
</evidence>
<evidence type="ECO:0000256" key="2">
    <source>
        <dbReference type="SAM" id="SignalP"/>
    </source>
</evidence>
<proteinExistence type="predicted"/>
<keyword evidence="2" id="KW-0732">Signal</keyword>
<dbReference type="STRING" id="178035.A0A154PLG1"/>
<dbReference type="PANTHER" id="PTHR38681:SF1">
    <property type="entry name" value="RETROVIRUS-RELATED POL POLYPROTEIN FROM TRANSPOSON 412-LIKE PROTEIN"/>
    <property type="match status" value="1"/>
</dbReference>
<dbReference type="Proteomes" id="UP000076502">
    <property type="component" value="Unassembled WGS sequence"/>
</dbReference>
<reference evidence="3 4" key="1">
    <citation type="submission" date="2015-07" db="EMBL/GenBank/DDBJ databases">
        <title>The genome of Dufourea novaeangliae.</title>
        <authorList>
            <person name="Pan H."/>
            <person name="Kapheim K."/>
        </authorList>
    </citation>
    <scope>NUCLEOTIDE SEQUENCE [LARGE SCALE GENOMIC DNA]</scope>
    <source>
        <strain evidence="3">0120121106</strain>
        <tissue evidence="3">Whole body</tissue>
    </source>
</reference>
<gene>
    <name evidence="3" type="ORF">WN55_04795</name>
</gene>
<sequence>HENSRWTEILLTVLLGIRSAWREDLKSTAAELVYGETLRLPGDFLSPRPSEAADDVSNFVVGLRRHFQSMSPVSGTRRGSKRTFIFKDLAEAEQVFLRNDVTKGILQQPYDGPFKVLSRGPKTFALDIRGKRVTVTIDRLKPAYTVSDDSNLTAQHPMTEEDRQQPLDTPVRAQRTARSGRRVRFPARLQVS</sequence>
<feature type="region of interest" description="Disordered" evidence="1">
    <location>
        <begin position="148"/>
        <end position="182"/>
    </location>
</feature>
<feature type="chain" id="PRO_5007599633" evidence="2">
    <location>
        <begin position="23"/>
        <end position="192"/>
    </location>
</feature>
<organism evidence="3 4">
    <name type="scientific">Dufourea novaeangliae</name>
    <name type="common">Sweat bee</name>
    <dbReference type="NCBI Taxonomy" id="178035"/>
    <lineage>
        <taxon>Eukaryota</taxon>
        <taxon>Metazoa</taxon>
        <taxon>Ecdysozoa</taxon>
        <taxon>Arthropoda</taxon>
        <taxon>Hexapoda</taxon>
        <taxon>Insecta</taxon>
        <taxon>Pterygota</taxon>
        <taxon>Neoptera</taxon>
        <taxon>Endopterygota</taxon>
        <taxon>Hymenoptera</taxon>
        <taxon>Apocrita</taxon>
        <taxon>Aculeata</taxon>
        <taxon>Apoidea</taxon>
        <taxon>Anthophila</taxon>
        <taxon>Halictidae</taxon>
        <taxon>Rophitinae</taxon>
        <taxon>Dufourea</taxon>
    </lineage>
</organism>
<feature type="signal peptide" evidence="2">
    <location>
        <begin position="1"/>
        <end position="22"/>
    </location>
</feature>
<dbReference type="OrthoDB" id="7695055at2759"/>
<dbReference type="AlphaFoldDB" id="A0A154PLG1"/>
<dbReference type="EMBL" id="KQ434965">
    <property type="protein sequence ID" value="KZC12696.1"/>
    <property type="molecule type" value="Genomic_DNA"/>
</dbReference>
<protein>
    <submittedName>
        <fullName evidence="3">Uncharacterized protein</fullName>
    </submittedName>
</protein>
<keyword evidence="4" id="KW-1185">Reference proteome</keyword>
<feature type="non-terminal residue" evidence="3">
    <location>
        <position position="1"/>
    </location>
</feature>
<evidence type="ECO:0000256" key="1">
    <source>
        <dbReference type="SAM" id="MobiDB-lite"/>
    </source>
</evidence>
<accession>A0A154PLG1</accession>
<evidence type="ECO:0000313" key="3">
    <source>
        <dbReference type="EMBL" id="KZC12696.1"/>
    </source>
</evidence>
<dbReference type="PANTHER" id="PTHR38681">
    <property type="entry name" value="RETROVIRUS-RELATED POL POLYPROTEIN FROM TRANSPOSON 412-LIKE PROTEIN-RELATED"/>
    <property type="match status" value="1"/>
</dbReference>
<name>A0A154PLG1_DUFNO</name>